<sequence length="249" mass="28933">MSTKINHGRIKRRATLEQALAELVRIRPAFIQEARKAVATVIARKLAFGRDLAENYCLVDEDRNRWSRNHVLGQIEDAYRNQDNTIKTMNWDFIGSVSVLPFRGDVLMLTYWRNHAPFARLIEDAGFTDYHYQNSTDRPDTISEAEWDTRRDAWDEALPTGRAVDVAFEFQLVDWYDIISARYDADLIRACAPSEKARRERVAYHLTEIEQFHGCDTTQGAMRIVRKVREIYPDRVTSIHLCATPLQEV</sequence>
<proteinExistence type="predicted"/>
<name>A0A1A9KP20_9PSED</name>
<dbReference type="GeneID" id="42592386"/>
<geneLocation type="plasmid" evidence="2">
    <name>prbl16</name>
</geneLocation>
<evidence type="ECO:0000313" key="2">
    <source>
        <dbReference type="Proteomes" id="UP000077748"/>
    </source>
</evidence>
<gene>
    <name evidence="1" type="ORF">A9C11_33240</name>
</gene>
<keyword evidence="1" id="KW-0614">Plasmid</keyword>
<reference evidence="1 2" key="1">
    <citation type="submission" date="2016-05" db="EMBL/GenBank/DDBJ databases">
        <title>Genome Sequence of Pseudomonas citronellolis Strain SJTE-3, an Estrogens and Persistent Organic Pollutants degradation strain.</title>
        <authorList>
            <person name="Liang R."/>
        </authorList>
    </citation>
    <scope>NUCLEOTIDE SEQUENCE [LARGE SCALE GENOMIC DNA]</scope>
    <source>
        <strain evidence="1 2">SJTE-3</strain>
        <plasmid evidence="2">Plasmid prbl16</plasmid>
    </source>
</reference>
<dbReference type="Proteomes" id="UP000077748">
    <property type="component" value="Plasmid pRBL16"/>
</dbReference>
<dbReference type="AlphaFoldDB" id="A0A1A9KP20"/>
<dbReference type="EMBL" id="CP015879">
    <property type="protein sequence ID" value="ANI18920.1"/>
    <property type="molecule type" value="Genomic_DNA"/>
</dbReference>
<organism evidence="1 2">
    <name type="scientific">Pseudomonas citronellolis</name>
    <dbReference type="NCBI Taxonomy" id="53408"/>
    <lineage>
        <taxon>Bacteria</taxon>
        <taxon>Pseudomonadati</taxon>
        <taxon>Pseudomonadota</taxon>
        <taxon>Gammaproteobacteria</taxon>
        <taxon>Pseudomonadales</taxon>
        <taxon>Pseudomonadaceae</taxon>
        <taxon>Pseudomonas</taxon>
    </lineage>
</organism>
<dbReference type="RefSeq" id="WP_010792743.1">
    <property type="nucleotide sequence ID" value="NZ_CP015879.1"/>
</dbReference>
<accession>A0A1A9KP20</accession>
<evidence type="ECO:0000313" key="1">
    <source>
        <dbReference type="EMBL" id="ANI18920.1"/>
    </source>
</evidence>
<protein>
    <submittedName>
        <fullName evidence="1">Uncharacterized protein</fullName>
    </submittedName>
</protein>